<evidence type="ECO:0000313" key="3">
    <source>
        <dbReference type="Proteomes" id="UP001367676"/>
    </source>
</evidence>
<feature type="region of interest" description="Disordered" evidence="1">
    <location>
        <begin position="302"/>
        <end position="353"/>
    </location>
</feature>
<sequence length="369" mass="40753">MRGRAREKEKPSEEGQKNKNKTNGEKKRIKDGGKRDDDIDDDDDDDDDVEYGDPRAGEKAIEAAEEGESSAFFPFLFFFRVVSPSPSPYRSLCVAFFSASARPPGAVRVGGRGAVRSTVSRRRIATGNRLLRSQSAAAADVALLEKSTTPPLSPPPPPPFRTFRASRENGYASRLPSPTSCHPSSTARGRALLRLQSPRIRVAQFPSPEFPFEFSSSDFKYSGERTSGPEQTCYCEKLVRSLARFVNFQPCGTISTLPTEDPGVDTVRASAGAVLPIADWRLPNKIQKRTKTLARSCPAVTRFHISSAPGRPNDPRPKIRRAASHRDSREKRENRPPSPSSRPLRRGFPHLPPRRVHVSPYGFVSAIDA</sequence>
<keyword evidence="3" id="KW-1185">Reference proteome</keyword>
<feature type="compositionally biased region" description="Basic and acidic residues" evidence="1">
    <location>
        <begin position="324"/>
        <end position="335"/>
    </location>
</feature>
<comment type="caution">
    <text evidence="2">The sequence shown here is derived from an EMBL/GenBank/DDBJ whole genome shotgun (WGS) entry which is preliminary data.</text>
</comment>
<protein>
    <submittedName>
        <fullName evidence="2">Uncharacterized protein</fullName>
    </submittedName>
</protein>
<reference evidence="2 3" key="1">
    <citation type="submission" date="2024-03" db="EMBL/GenBank/DDBJ databases">
        <title>Adaptation during the transition from Ophiocordyceps entomopathogen to insect associate is accompanied by gene loss and intensified selection.</title>
        <authorList>
            <person name="Ward C.M."/>
            <person name="Onetto C.A."/>
            <person name="Borneman A.R."/>
        </authorList>
    </citation>
    <scope>NUCLEOTIDE SEQUENCE [LARGE SCALE GENOMIC DNA]</scope>
    <source>
        <strain evidence="2">AWRI1</strain>
        <tissue evidence="2">Single Adult Female</tissue>
    </source>
</reference>
<feature type="compositionally biased region" description="Acidic residues" evidence="1">
    <location>
        <begin position="38"/>
        <end position="51"/>
    </location>
</feature>
<feature type="region of interest" description="Disordered" evidence="1">
    <location>
        <begin position="1"/>
        <end position="63"/>
    </location>
</feature>
<feature type="compositionally biased region" description="Basic and acidic residues" evidence="1">
    <location>
        <begin position="1"/>
        <end position="37"/>
    </location>
</feature>
<evidence type="ECO:0000313" key="2">
    <source>
        <dbReference type="EMBL" id="KAK7605530.1"/>
    </source>
</evidence>
<gene>
    <name evidence="2" type="ORF">V9T40_007388</name>
</gene>
<evidence type="ECO:0000256" key="1">
    <source>
        <dbReference type="SAM" id="MobiDB-lite"/>
    </source>
</evidence>
<dbReference type="EMBL" id="JBBCAQ010000002">
    <property type="protein sequence ID" value="KAK7605530.1"/>
    <property type="molecule type" value="Genomic_DNA"/>
</dbReference>
<dbReference type="Proteomes" id="UP001367676">
    <property type="component" value="Unassembled WGS sequence"/>
</dbReference>
<dbReference type="AlphaFoldDB" id="A0AAN9TYJ7"/>
<name>A0AAN9TYJ7_9HEMI</name>
<organism evidence="2 3">
    <name type="scientific">Parthenolecanium corni</name>
    <dbReference type="NCBI Taxonomy" id="536013"/>
    <lineage>
        <taxon>Eukaryota</taxon>
        <taxon>Metazoa</taxon>
        <taxon>Ecdysozoa</taxon>
        <taxon>Arthropoda</taxon>
        <taxon>Hexapoda</taxon>
        <taxon>Insecta</taxon>
        <taxon>Pterygota</taxon>
        <taxon>Neoptera</taxon>
        <taxon>Paraneoptera</taxon>
        <taxon>Hemiptera</taxon>
        <taxon>Sternorrhyncha</taxon>
        <taxon>Coccoidea</taxon>
        <taxon>Coccidae</taxon>
        <taxon>Parthenolecanium</taxon>
    </lineage>
</organism>
<accession>A0AAN9TYJ7</accession>
<proteinExistence type="predicted"/>
<feature type="compositionally biased region" description="Basic and acidic residues" evidence="1">
    <location>
        <begin position="52"/>
        <end position="62"/>
    </location>
</feature>
<feature type="compositionally biased region" description="Basic residues" evidence="1">
    <location>
        <begin position="343"/>
        <end position="353"/>
    </location>
</feature>